<gene>
    <name evidence="1" type="ORF">CSSPJE1EN1_LOCUS12243</name>
</gene>
<protein>
    <submittedName>
        <fullName evidence="1">Uncharacterized protein</fullName>
    </submittedName>
</protein>
<organism evidence="1 2">
    <name type="scientific">Sphagnum jensenii</name>
    <dbReference type="NCBI Taxonomy" id="128206"/>
    <lineage>
        <taxon>Eukaryota</taxon>
        <taxon>Viridiplantae</taxon>
        <taxon>Streptophyta</taxon>
        <taxon>Embryophyta</taxon>
        <taxon>Bryophyta</taxon>
        <taxon>Sphagnophytina</taxon>
        <taxon>Sphagnopsida</taxon>
        <taxon>Sphagnales</taxon>
        <taxon>Sphagnaceae</taxon>
        <taxon>Sphagnum</taxon>
    </lineage>
</organism>
<keyword evidence="2" id="KW-1185">Reference proteome</keyword>
<evidence type="ECO:0000313" key="1">
    <source>
        <dbReference type="EMBL" id="CAK9266765.1"/>
    </source>
</evidence>
<dbReference type="Proteomes" id="UP001497444">
    <property type="component" value="Chromosome 19"/>
</dbReference>
<reference evidence="1" key="1">
    <citation type="submission" date="2024-02" db="EMBL/GenBank/DDBJ databases">
        <authorList>
            <consortium name="ELIXIR-Norway"/>
            <consortium name="Elixir Norway"/>
        </authorList>
    </citation>
    <scope>NUCLEOTIDE SEQUENCE</scope>
</reference>
<dbReference type="EMBL" id="OZ020114">
    <property type="protein sequence ID" value="CAK9266765.1"/>
    <property type="molecule type" value="Genomic_DNA"/>
</dbReference>
<evidence type="ECO:0000313" key="2">
    <source>
        <dbReference type="Proteomes" id="UP001497444"/>
    </source>
</evidence>
<proteinExistence type="predicted"/>
<sequence>MESRLSLQLWPPVYRLCGSLRLLEGALLPVLMITQMEQLSLLESLQDYMDCLSWPSSQHFPQKLLHPGV</sequence>
<accession>A0ABP0WIR5</accession>
<name>A0ABP0WIR5_9BRYO</name>